<dbReference type="AlphaFoldDB" id="A0A2V4BZD4"/>
<name>A0A2V4BZD4_9FLAO</name>
<proteinExistence type="predicted"/>
<organism evidence="1 2">
    <name type="scientific">Flavobacterium cheongpyeongense</name>
    <dbReference type="NCBI Taxonomy" id="2212651"/>
    <lineage>
        <taxon>Bacteria</taxon>
        <taxon>Pseudomonadati</taxon>
        <taxon>Bacteroidota</taxon>
        <taxon>Flavobacteriia</taxon>
        <taxon>Flavobacteriales</taxon>
        <taxon>Flavobacteriaceae</taxon>
        <taxon>Flavobacterium</taxon>
    </lineage>
</organism>
<protein>
    <submittedName>
        <fullName evidence="1">Uncharacterized protein</fullName>
    </submittedName>
</protein>
<reference evidence="1 2" key="1">
    <citation type="submission" date="2018-05" db="EMBL/GenBank/DDBJ databases">
        <title>Flavobacterium sp. strain IMCC34759, incomplete genome.</title>
        <authorList>
            <person name="Joung Y."/>
            <person name="Cho J."/>
        </authorList>
    </citation>
    <scope>NUCLEOTIDE SEQUENCE [LARGE SCALE GENOMIC DNA]</scope>
    <source>
        <strain evidence="1 2">IMCC34759</strain>
    </source>
</reference>
<dbReference type="EMBL" id="QJHK01000019">
    <property type="protein sequence ID" value="PXY39354.1"/>
    <property type="molecule type" value="Genomic_DNA"/>
</dbReference>
<evidence type="ECO:0000313" key="2">
    <source>
        <dbReference type="Proteomes" id="UP000247903"/>
    </source>
</evidence>
<comment type="caution">
    <text evidence="1">The sequence shown here is derived from an EMBL/GenBank/DDBJ whole genome shotgun (WGS) entry which is preliminary data.</text>
</comment>
<evidence type="ECO:0000313" key="1">
    <source>
        <dbReference type="EMBL" id="PXY39354.1"/>
    </source>
</evidence>
<dbReference type="Proteomes" id="UP000247903">
    <property type="component" value="Unassembled WGS sequence"/>
</dbReference>
<accession>A0A2V4BZD4</accession>
<gene>
    <name evidence="1" type="ORF">DMB65_17880</name>
</gene>
<keyword evidence="2" id="KW-1185">Reference proteome</keyword>
<sequence length="206" mass="22235">MPPYDEYGRPNTMYQLPYLDFSLQVTSDFESTTQTTNTKANPSLPVMPAIGNIGKVQSGLIRFNPQATIPTSTNQKSHIASTISGRFVAVLPNEGLPQVNLTVATQGPEIKGGIASFTITVSIANTLNEKFPNTTVEFNFDVETSQNINGVIVTPPVFSSMEGKTNLNGELTTTINLNINDYNNGRTFLIRVNSGSVSKSIAISKT</sequence>